<sequence>MVEYGLNYVSRQLKHHEKNYPTNDLELAAVVHALKTWRGYPYGKKFNVYYDHKSLKKANVVANALSRRPQSMLASLMLADRDLFRMMKVYGLEVRRDVDEARVEVGEAAEEWKLHSNGSLRYKDQIVVPRNQDIKEKIIDVANRTRFSMHPGSTKLYKDPKRMYYWRAMKREIARAQLVLGPDLIKKTTEKVRVIIEATGTKKSAPYLPQIMPWVDLPMQQDETYEEGPVSILAYETKRL</sequence>
<evidence type="ECO:0000313" key="8">
    <source>
        <dbReference type="EMBL" id="KAI5339602.1"/>
    </source>
</evidence>
<dbReference type="GO" id="GO:0004519">
    <property type="term" value="F:endonuclease activity"/>
    <property type="evidence" value="ECO:0007669"/>
    <property type="project" value="UniProtKB-KW"/>
</dbReference>
<evidence type="ECO:0000256" key="4">
    <source>
        <dbReference type="ARBA" id="ARBA00022759"/>
    </source>
</evidence>
<dbReference type="Pfam" id="PF17917">
    <property type="entry name" value="RT_RNaseH"/>
    <property type="match status" value="1"/>
</dbReference>
<keyword evidence="4" id="KW-0255">Endonuclease</keyword>
<evidence type="ECO:0000259" key="7">
    <source>
        <dbReference type="Pfam" id="PF17917"/>
    </source>
</evidence>
<dbReference type="GO" id="GO:0016787">
    <property type="term" value="F:hydrolase activity"/>
    <property type="evidence" value="ECO:0007669"/>
    <property type="project" value="UniProtKB-KW"/>
</dbReference>
<keyword evidence="3" id="KW-0540">Nuclease</keyword>
<reference evidence="8 9" key="1">
    <citation type="journal article" date="2022" name="G3 (Bethesda)">
        <title>Whole-genome sequence and methylome profiling of the almond [Prunus dulcis (Mill.) D.A. Webb] cultivar 'Nonpareil'.</title>
        <authorList>
            <person name="D'Amico-Willman K.M."/>
            <person name="Ouma W.Z."/>
            <person name="Meulia T."/>
            <person name="Sideli G.M."/>
            <person name="Gradziel T.M."/>
            <person name="Fresnedo-Ramirez J."/>
        </authorList>
    </citation>
    <scope>NUCLEOTIDE SEQUENCE [LARGE SCALE GENOMIC DNA]</scope>
    <source>
        <strain evidence="8">Clone GOH B32 T37-40</strain>
    </source>
</reference>
<protein>
    <recommendedName>
        <fullName evidence="7">Reverse transcriptase RNase H-like domain-containing protein</fullName>
    </recommendedName>
</protein>
<gene>
    <name evidence="8" type="ORF">L3X38_018874</name>
</gene>
<evidence type="ECO:0000313" key="9">
    <source>
        <dbReference type="Proteomes" id="UP001054821"/>
    </source>
</evidence>
<dbReference type="InterPro" id="IPR043502">
    <property type="entry name" value="DNA/RNA_pol_sf"/>
</dbReference>
<organism evidence="8 9">
    <name type="scientific">Prunus dulcis</name>
    <name type="common">Almond</name>
    <name type="synonym">Amygdalus dulcis</name>
    <dbReference type="NCBI Taxonomy" id="3755"/>
    <lineage>
        <taxon>Eukaryota</taxon>
        <taxon>Viridiplantae</taxon>
        <taxon>Streptophyta</taxon>
        <taxon>Embryophyta</taxon>
        <taxon>Tracheophyta</taxon>
        <taxon>Spermatophyta</taxon>
        <taxon>Magnoliopsida</taxon>
        <taxon>eudicotyledons</taxon>
        <taxon>Gunneridae</taxon>
        <taxon>Pentapetalae</taxon>
        <taxon>rosids</taxon>
        <taxon>fabids</taxon>
        <taxon>Rosales</taxon>
        <taxon>Rosaceae</taxon>
        <taxon>Amygdaloideae</taxon>
        <taxon>Amygdaleae</taxon>
        <taxon>Prunus</taxon>
    </lineage>
</organism>
<name>A0AAD4WCI9_PRUDU</name>
<keyword evidence="6" id="KW-0695">RNA-directed DNA polymerase</keyword>
<keyword evidence="9" id="KW-1185">Reference proteome</keyword>
<keyword evidence="1" id="KW-0808">Transferase</keyword>
<evidence type="ECO:0000256" key="2">
    <source>
        <dbReference type="ARBA" id="ARBA00022695"/>
    </source>
</evidence>
<dbReference type="AlphaFoldDB" id="A0AAD4WCI9"/>
<evidence type="ECO:0000256" key="1">
    <source>
        <dbReference type="ARBA" id="ARBA00022679"/>
    </source>
</evidence>
<proteinExistence type="predicted"/>
<dbReference type="PANTHER" id="PTHR37984">
    <property type="entry name" value="PROTEIN CBG26694"/>
    <property type="match status" value="1"/>
</dbReference>
<evidence type="ECO:0000256" key="5">
    <source>
        <dbReference type="ARBA" id="ARBA00022801"/>
    </source>
</evidence>
<accession>A0AAD4WCI9</accession>
<dbReference type="InterPro" id="IPR041373">
    <property type="entry name" value="RT_RNaseH"/>
</dbReference>
<feature type="domain" description="Reverse transcriptase RNase H-like" evidence="7">
    <location>
        <begin position="7"/>
        <end position="73"/>
    </location>
</feature>
<keyword evidence="2" id="KW-0548">Nucleotidyltransferase</keyword>
<dbReference type="InterPro" id="IPR050951">
    <property type="entry name" value="Retrovirus_Pol_polyprotein"/>
</dbReference>
<dbReference type="Gene3D" id="1.10.340.70">
    <property type="match status" value="1"/>
</dbReference>
<keyword evidence="5" id="KW-0378">Hydrolase</keyword>
<dbReference type="EMBL" id="JAJFAZ020000003">
    <property type="protein sequence ID" value="KAI5339602.1"/>
    <property type="molecule type" value="Genomic_DNA"/>
</dbReference>
<dbReference type="Proteomes" id="UP001054821">
    <property type="component" value="Chromosome 3"/>
</dbReference>
<dbReference type="GO" id="GO:0003964">
    <property type="term" value="F:RNA-directed DNA polymerase activity"/>
    <property type="evidence" value="ECO:0007669"/>
    <property type="project" value="UniProtKB-KW"/>
</dbReference>
<evidence type="ECO:0000256" key="3">
    <source>
        <dbReference type="ARBA" id="ARBA00022722"/>
    </source>
</evidence>
<dbReference type="PANTHER" id="PTHR37984:SF5">
    <property type="entry name" value="PROTEIN NYNRIN-LIKE"/>
    <property type="match status" value="1"/>
</dbReference>
<comment type="caution">
    <text evidence="8">The sequence shown here is derived from an EMBL/GenBank/DDBJ whole genome shotgun (WGS) entry which is preliminary data.</text>
</comment>
<dbReference type="SUPFAM" id="SSF56672">
    <property type="entry name" value="DNA/RNA polymerases"/>
    <property type="match status" value="1"/>
</dbReference>
<evidence type="ECO:0000256" key="6">
    <source>
        <dbReference type="ARBA" id="ARBA00022918"/>
    </source>
</evidence>